<dbReference type="Gene3D" id="2.60.120.620">
    <property type="entry name" value="q2cbj1_9rhob like domain"/>
    <property type="match status" value="1"/>
</dbReference>
<gene>
    <name evidence="1" type="ORF">SAMN05421852_11388</name>
</gene>
<reference evidence="1 2" key="1">
    <citation type="submission" date="2016-10" db="EMBL/GenBank/DDBJ databases">
        <authorList>
            <person name="de Groot N.N."/>
        </authorList>
    </citation>
    <scope>NUCLEOTIDE SEQUENCE [LARGE SCALE GENOMIC DNA]</scope>
    <source>
        <strain evidence="1 2">DSM 44778</strain>
    </source>
</reference>
<protein>
    <recommendedName>
        <fullName evidence="3">2OG-Fe dioxygenase</fullName>
    </recommendedName>
</protein>
<organism evidence="1 2">
    <name type="scientific">Thermoflavimicrobium dichotomicum</name>
    <dbReference type="NCBI Taxonomy" id="46223"/>
    <lineage>
        <taxon>Bacteria</taxon>
        <taxon>Bacillati</taxon>
        <taxon>Bacillota</taxon>
        <taxon>Bacilli</taxon>
        <taxon>Bacillales</taxon>
        <taxon>Thermoactinomycetaceae</taxon>
        <taxon>Thermoflavimicrobium</taxon>
    </lineage>
</organism>
<dbReference type="GO" id="GO:0051213">
    <property type="term" value="F:dioxygenase activity"/>
    <property type="evidence" value="ECO:0007669"/>
    <property type="project" value="InterPro"/>
</dbReference>
<accession>A0A1I3SKS9</accession>
<keyword evidence="2" id="KW-1185">Reference proteome</keyword>
<dbReference type="RefSeq" id="WP_093230858.1">
    <property type="nucleotide sequence ID" value="NZ_FORR01000013.1"/>
</dbReference>
<sequence>MKVLHKRHLLEEKGYSRFHLAEEITDLDVDLYLKALEKEFENLPIDPYAVNKNRYRRYSRAIIMPWSKKIEWLPNYHLNGTPVCEYFQGRFNREYLEDYRAFAPLSDAVKANPLLHRIIQYDFEMTFWDDRELILPIHVGVHFVKMLAETDQDQSVASPDHIHQDGEPFTFVHLIARRNVAGGINTIATTECAGKRREEVDEQLIIEEFELKEPLESYGVCDKMVSHYVSAVKKGPDAVPGERSAILIDYTPLITCLN</sequence>
<dbReference type="EMBL" id="FORR01000013">
    <property type="protein sequence ID" value="SFJ59335.1"/>
    <property type="molecule type" value="Genomic_DNA"/>
</dbReference>
<dbReference type="AlphaFoldDB" id="A0A1I3SKS9"/>
<evidence type="ECO:0000313" key="1">
    <source>
        <dbReference type="EMBL" id="SFJ59335.1"/>
    </source>
</evidence>
<dbReference type="STRING" id="46223.SAMN05421852_11388"/>
<dbReference type="Pfam" id="PF10014">
    <property type="entry name" value="2OG-Fe_Oxy_2"/>
    <property type="match status" value="1"/>
</dbReference>
<name>A0A1I3SKS9_9BACL</name>
<proteinExistence type="predicted"/>
<dbReference type="Proteomes" id="UP000199545">
    <property type="component" value="Unassembled WGS sequence"/>
</dbReference>
<evidence type="ECO:0008006" key="3">
    <source>
        <dbReference type="Google" id="ProtNLM"/>
    </source>
</evidence>
<dbReference type="OrthoDB" id="6681382at2"/>
<evidence type="ECO:0000313" key="2">
    <source>
        <dbReference type="Proteomes" id="UP000199545"/>
    </source>
</evidence>
<dbReference type="InterPro" id="IPR018724">
    <property type="entry name" value="2OG-Fe_dioxygenase"/>
</dbReference>